<keyword evidence="6" id="KW-0067">ATP-binding</keyword>
<dbReference type="InterPro" id="IPR045028">
    <property type="entry name" value="DinG/Rad3-like"/>
</dbReference>
<dbReference type="Pfam" id="PF13307">
    <property type="entry name" value="Helicase_C_2"/>
    <property type="match status" value="1"/>
</dbReference>
<comment type="catalytic activity">
    <reaction evidence="14">
        <text>ATP + H2O = ADP + phosphate + H(+)</text>
        <dbReference type="Rhea" id="RHEA:13065"/>
        <dbReference type="ChEBI" id="CHEBI:15377"/>
        <dbReference type="ChEBI" id="CHEBI:15378"/>
        <dbReference type="ChEBI" id="CHEBI:30616"/>
        <dbReference type="ChEBI" id="CHEBI:43474"/>
        <dbReference type="ChEBI" id="CHEBI:456216"/>
        <dbReference type="EC" id="5.6.2.3"/>
    </reaction>
</comment>
<comment type="similarity">
    <text evidence="12">Belongs to the helicase family. DinG subfamily.</text>
</comment>
<dbReference type="PROSITE" id="PS50249">
    <property type="entry name" value="MPN"/>
    <property type="match status" value="1"/>
</dbReference>
<dbReference type="PANTHER" id="PTHR11472:SF34">
    <property type="entry name" value="REGULATOR OF TELOMERE ELONGATION HELICASE 1"/>
    <property type="match status" value="1"/>
</dbReference>
<organism evidence="18 19">
    <name type="scientific">Anoxybacter fermentans</name>
    <dbReference type="NCBI Taxonomy" id="1323375"/>
    <lineage>
        <taxon>Bacteria</taxon>
        <taxon>Bacillati</taxon>
        <taxon>Bacillota</taxon>
        <taxon>Clostridia</taxon>
        <taxon>Halanaerobiales</taxon>
        <taxon>Anoxybacter</taxon>
    </lineage>
</organism>
<dbReference type="PROSITE" id="PS01302">
    <property type="entry name" value="UPF0758"/>
    <property type="match status" value="1"/>
</dbReference>
<dbReference type="InterPro" id="IPR027417">
    <property type="entry name" value="P-loop_NTPase"/>
</dbReference>
<accession>A0A3Q9HQK7</accession>
<evidence type="ECO:0000256" key="8">
    <source>
        <dbReference type="ARBA" id="ARBA00023014"/>
    </source>
</evidence>
<dbReference type="Proteomes" id="UP000267250">
    <property type="component" value="Chromosome"/>
</dbReference>
<evidence type="ECO:0000256" key="12">
    <source>
        <dbReference type="ARBA" id="ARBA00038058"/>
    </source>
</evidence>
<dbReference type="SMART" id="SM00491">
    <property type="entry name" value="HELICc2"/>
    <property type="match status" value="1"/>
</dbReference>
<evidence type="ECO:0000256" key="10">
    <source>
        <dbReference type="ARBA" id="ARBA00023125"/>
    </source>
</evidence>
<dbReference type="FunFam" id="3.40.50.300:FF:000437">
    <property type="entry name" value="ATP-dependent DNA helicase DinG"/>
    <property type="match status" value="1"/>
</dbReference>
<dbReference type="PROSITE" id="PS51194">
    <property type="entry name" value="HELICASE_CTER"/>
    <property type="match status" value="1"/>
</dbReference>
<keyword evidence="4" id="KW-0378">Hydrolase</keyword>
<evidence type="ECO:0000256" key="1">
    <source>
        <dbReference type="ARBA" id="ARBA00001966"/>
    </source>
</evidence>
<dbReference type="GO" id="GO:0003677">
    <property type="term" value="F:DNA binding"/>
    <property type="evidence" value="ECO:0007669"/>
    <property type="project" value="UniProtKB-KW"/>
</dbReference>
<dbReference type="EC" id="5.6.2.3" evidence="13"/>
<feature type="domain" description="Helicase ATP-binding" evidence="16">
    <location>
        <begin position="135"/>
        <end position="427"/>
    </location>
</feature>
<dbReference type="GO" id="GO:0046872">
    <property type="term" value="F:metal ion binding"/>
    <property type="evidence" value="ECO:0007669"/>
    <property type="project" value="UniProtKB-KW"/>
</dbReference>
<keyword evidence="5" id="KW-0347">Helicase</keyword>
<dbReference type="InterPro" id="IPR006555">
    <property type="entry name" value="ATP-dep_Helicase_C"/>
</dbReference>
<dbReference type="InterPro" id="IPR014013">
    <property type="entry name" value="Helic_SF1/SF2_ATP-bd_DinG/Rad3"/>
</dbReference>
<evidence type="ECO:0000259" key="17">
    <source>
        <dbReference type="PROSITE" id="PS51194"/>
    </source>
</evidence>
<dbReference type="InterPro" id="IPR001650">
    <property type="entry name" value="Helicase_C-like"/>
</dbReference>
<feature type="domain" description="Helicase C-terminal" evidence="17">
    <location>
        <begin position="652"/>
        <end position="836"/>
    </location>
</feature>
<dbReference type="PANTHER" id="PTHR11472">
    <property type="entry name" value="DNA REPAIR DEAD HELICASE RAD3/XP-D SUBFAMILY MEMBER"/>
    <property type="match status" value="1"/>
</dbReference>
<keyword evidence="19" id="KW-1185">Reference proteome</keyword>
<dbReference type="Pfam" id="PF00270">
    <property type="entry name" value="DEAD"/>
    <property type="match status" value="1"/>
</dbReference>
<keyword evidence="11" id="KW-0413">Isomerase</keyword>
<name>A0A3Q9HQK7_9FIRM</name>
<dbReference type="EMBL" id="CP016379">
    <property type="protein sequence ID" value="AZR72403.1"/>
    <property type="molecule type" value="Genomic_DNA"/>
</dbReference>
<proteinExistence type="inferred from homology"/>
<evidence type="ECO:0000256" key="4">
    <source>
        <dbReference type="ARBA" id="ARBA00022801"/>
    </source>
</evidence>
<evidence type="ECO:0000259" key="15">
    <source>
        <dbReference type="PROSITE" id="PS50249"/>
    </source>
</evidence>
<comment type="cofactor">
    <cofactor evidence="1">
        <name>[4Fe-4S] cluster</name>
        <dbReference type="ChEBI" id="CHEBI:49883"/>
    </cofactor>
</comment>
<reference evidence="18 19" key="1">
    <citation type="submission" date="2016-07" db="EMBL/GenBank/DDBJ databases">
        <title>Genome and transcriptome analysis of iron-reducing fermentative bacteria Anoxybacter fermentans.</title>
        <authorList>
            <person name="Zeng X."/>
            <person name="Shao Z."/>
        </authorList>
    </citation>
    <scope>NUCLEOTIDE SEQUENCE [LARGE SCALE GENOMIC DNA]</scope>
    <source>
        <strain evidence="18 19">DY22613</strain>
    </source>
</reference>
<protein>
    <recommendedName>
        <fullName evidence="13">DNA 5'-3' helicase</fullName>
        <ecNumber evidence="13">5.6.2.3</ecNumber>
    </recommendedName>
</protein>
<evidence type="ECO:0000256" key="3">
    <source>
        <dbReference type="ARBA" id="ARBA00022741"/>
    </source>
</evidence>
<keyword evidence="7" id="KW-0408">Iron</keyword>
<dbReference type="GO" id="GO:0016818">
    <property type="term" value="F:hydrolase activity, acting on acid anhydrides, in phosphorus-containing anhydrides"/>
    <property type="evidence" value="ECO:0007669"/>
    <property type="project" value="InterPro"/>
</dbReference>
<keyword evidence="9" id="KW-0482">Metalloprotease</keyword>
<dbReference type="RefSeq" id="WP_127015738.1">
    <property type="nucleotide sequence ID" value="NZ_CP016379.1"/>
</dbReference>
<gene>
    <name evidence="18" type="ORF">BBF96_02735</name>
</gene>
<dbReference type="InterPro" id="IPR020891">
    <property type="entry name" value="UPF0758_CS"/>
</dbReference>
<evidence type="ECO:0000256" key="6">
    <source>
        <dbReference type="ARBA" id="ARBA00022840"/>
    </source>
</evidence>
<dbReference type="OrthoDB" id="9803913at2"/>
<dbReference type="KEGG" id="aft:BBF96_02735"/>
<dbReference type="Gene3D" id="3.40.50.300">
    <property type="entry name" value="P-loop containing nucleotide triphosphate hydrolases"/>
    <property type="match status" value="2"/>
</dbReference>
<keyword evidence="9" id="KW-0645">Protease</keyword>
<dbReference type="InterPro" id="IPR010614">
    <property type="entry name" value="RAD3-like_helicase_DEAD"/>
</dbReference>
<evidence type="ECO:0000259" key="16">
    <source>
        <dbReference type="PROSITE" id="PS51193"/>
    </source>
</evidence>
<evidence type="ECO:0000256" key="9">
    <source>
        <dbReference type="ARBA" id="ARBA00023049"/>
    </source>
</evidence>
<dbReference type="InterPro" id="IPR011545">
    <property type="entry name" value="DEAD/DEAH_box_helicase_dom"/>
</dbReference>
<dbReference type="GO" id="GO:0005524">
    <property type="term" value="F:ATP binding"/>
    <property type="evidence" value="ECO:0007669"/>
    <property type="project" value="UniProtKB-KW"/>
</dbReference>
<sequence length="837" mass="95959">MFLEEFMASEVIEKLRIEIERANGHEVLVKGIINSSTGIIEELEILARGHSAAAPAITNTFGPATVLIHNHPSGRLVPSDADLRVASLVGNRGAGFLIIDNFVQEGYMVVEPYLPKERQRLKASEILQFFEPGGELSRGLSKYEYRPQQLEMVKTILFAFNNRRHLLVEAGTGTGKSMAYLVPAIFWAVKNNEKVVISTNTINLQEQLFFKDIPLLEKTLTPLLPREFKAVLVKGRRNYVCLRKLNFINQGHEDLKEEEKEVLREINYLVFKEDIGSKSEFPFQPDSELWDKIAAEAETCLRSKCPHYRGCFLQMARRKAAGADILIVNHHLLFADLSVRREKGDSEVAVLPRYKHLILDEAHNLEHVATEYLGCQLTRYSFLHYLQFIYNKKGKNREQGLLLGIRGSLSKANLSKEQKYEALRLIDIEIVPLFLKVQELGHHFFNQVADFAKAHQNNGENKLRLTKETIANPEWKNGVYPAADNLIGALNQLGQKMKILYEELTDLSEEDVPDYESLLVELEGRITQLQRILRTLEFIIGQEDEKFVYWVEVFYRKKKELFCTLQAAPLEIAKEIKEQIIEPLDTVIFTSATLTVQGSFEYIRRSLGLYDERVDDLMVGSPFNYREQALVAVVKDISAPNMTTYSKEVQNHLLELLEMMKGRTLVLFTSYRMLNNFYQALKEPLLEKGIKIYKQGEDSRLQIIKNFKEGERGVIFGTSSFWEGVDIQGDDLSCVVIMKLPFQVPSDPIVEAKVEKLEREGLNPFINFMLPNAVIKFKQGFGRLVRSKEDKGVVIVFDPRIYTKSYGRIFLKSLPENTKINIDSFDKISKRVKEFII</sequence>
<keyword evidence="3" id="KW-0547">Nucleotide-binding</keyword>
<dbReference type="PROSITE" id="PS51193">
    <property type="entry name" value="HELICASE_ATP_BIND_2"/>
    <property type="match status" value="1"/>
</dbReference>
<dbReference type="GO" id="GO:0008237">
    <property type="term" value="F:metallopeptidase activity"/>
    <property type="evidence" value="ECO:0007669"/>
    <property type="project" value="UniProtKB-KW"/>
</dbReference>
<evidence type="ECO:0000256" key="11">
    <source>
        <dbReference type="ARBA" id="ARBA00023235"/>
    </source>
</evidence>
<dbReference type="SUPFAM" id="SSF52540">
    <property type="entry name" value="P-loop containing nucleoside triphosphate hydrolases"/>
    <property type="match status" value="2"/>
</dbReference>
<dbReference type="SMART" id="SM00487">
    <property type="entry name" value="DEXDc"/>
    <property type="match status" value="1"/>
</dbReference>
<evidence type="ECO:0000313" key="19">
    <source>
        <dbReference type="Proteomes" id="UP000267250"/>
    </source>
</evidence>
<dbReference type="GO" id="GO:0043139">
    <property type="term" value="F:5'-3' DNA helicase activity"/>
    <property type="evidence" value="ECO:0007669"/>
    <property type="project" value="UniProtKB-EC"/>
</dbReference>
<dbReference type="Pfam" id="PF06733">
    <property type="entry name" value="DEAD_2"/>
    <property type="match status" value="1"/>
</dbReference>
<dbReference type="GO" id="GO:0051536">
    <property type="term" value="F:iron-sulfur cluster binding"/>
    <property type="evidence" value="ECO:0007669"/>
    <property type="project" value="UniProtKB-KW"/>
</dbReference>
<evidence type="ECO:0000256" key="2">
    <source>
        <dbReference type="ARBA" id="ARBA00022723"/>
    </source>
</evidence>
<evidence type="ECO:0000256" key="5">
    <source>
        <dbReference type="ARBA" id="ARBA00022806"/>
    </source>
</evidence>
<keyword evidence="2" id="KW-0479">Metal-binding</keyword>
<dbReference type="AlphaFoldDB" id="A0A3Q9HQK7"/>
<keyword evidence="8" id="KW-0411">Iron-sulfur</keyword>
<feature type="domain" description="MPN" evidence="15">
    <location>
        <begin position="1"/>
        <end position="119"/>
    </location>
</feature>
<dbReference type="GO" id="GO:0006139">
    <property type="term" value="P:nucleobase-containing compound metabolic process"/>
    <property type="evidence" value="ECO:0007669"/>
    <property type="project" value="InterPro"/>
</dbReference>
<evidence type="ECO:0000313" key="18">
    <source>
        <dbReference type="EMBL" id="AZR72403.1"/>
    </source>
</evidence>
<evidence type="ECO:0000256" key="14">
    <source>
        <dbReference type="ARBA" id="ARBA00048954"/>
    </source>
</evidence>
<evidence type="ECO:0000256" key="13">
    <source>
        <dbReference type="ARBA" id="ARBA00044969"/>
    </source>
</evidence>
<dbReference type="InterPro" id="IPR037518">
    <property type="entry name" value="MPN"/>
</dbReference>
<evidence type="ECO:0000256" key="7">
    <source>
        <dbReference type="ARBA" id="ARBA00023004"/>
    </source>
</evidence>
<dbReference type="InterPro" id="IPR014001">
    <property type="entry name" value="Helicase_ATP-bd"/>
</dbReference>
<keyword evidence="10" id="KW-0238">DNA-binding</keyword>